<evidence type="ECO:0000256" key="1">
    <source>
        <dbReference type="SAM" id="Phobius"/>
    </source>
</evidence>
<reference evidence="2 3" key="1">
    <citation type="journal article" date="2014" name="Agronomy (Basel)">
        <title>A Draft Genome Sequence for Ensete ventricosum, the Drought-Tolerant Tree Against Hunger.</title>
        <authorList>
            <person name="Harrison J."/>
            <person name="Moore K.A."/>
            <person name="Paszkiewicz K."/>
            <person name="Jones T."/>
            <person name="Grant M."/>
            <person name="Ambacheew D."/>
            <person name="Muzemil S."/>
            <person name="Studholme D.J."/>
        </authorList>
    </citation>
    <scope>NUCLEOTIDE SEQUENCE [LARGE SCALE GENOMIC DNA]</scope>
</reference>
<feature type="transmembrane region" description="Helical" evidence="1">
    <location>
        <begin position="37"/>
        <end position="57"/>
    </location>
</feature>
<protein>
    <submittedName>
        <fullName evidence="2">Uncharacterized protein</fullName>
    </submittedName>
</protein>
<dbReference type="Proteomes" id="UP000287651">
    <property type="component" value="Unassembled WGS sequence"/>
</dbReference>
<gene>
    <name evidence="2" type="ORF">B296_00020097</name>
</gene>
<accession>A0A426ZDL3</accession>
<keyword evidence="1" id="KW-0812">Transmembrane</keyword>
<evidence type="ECO:0000313" key="2">
    <source>
        <dbReference type="EMBL" id="RRT62064.1"/>
    </source>
</evidence>
<organism evidence="2 3">
    <name type="scientific">Ensete ventricosum</name>
    <name type="common">Abyssinian banana</name>
    <name type="synonym">Musa ensete</name>
    <dbReference type="NCBI Taxonomy" id="4639"/>
    <lineage>
        <taxon>Eukaryota</taxon>
        <taxon>Viridiplantae</taxon>
        <taxon>Streptophyta</taxon>
        <taxon>Embryophyta</taxon>
        <taxon>Tracheophyta</taxon>
        <taxon>Spermatophyta</taxon>
        <taxon>Magnoliopsida</taxon>
        <taxon>Liliopsida</taxon>
        <taxon>Zingiberales</taxon>
        <taxon>Musaceae</taxon>
        <taxon>Ensete</taxon>
    </lineage>
</organism>
<evidence type="ECO:0000313" key="3">
    <source>
        <dbReference type="Proteomes" id="UP000287651"/>
    </source>
</evidence>
<name>A0A426ZDL3_ENSVE</name>
<dbReference type="EMBL" id="AMZH03007137">
    <property type="protein sequence ID" value="RRT62064.1"/>
    <property type="molecule type" value="Genomic_DNA"/>
</dbReference>
<feature type="transmembrane region" description="Helical" evidence="1">
    <location>
        <begin position="63"/>
        <end position="80"/>
    </location>
</feature>
<dbReference type="AlphaFoldDB" id="A0A426ZDL3"/>
<proteinExistence type="predicted"/>
<keyword evidence="1" id="KW-0472">Membrane</keyword>
<sequence length="81" mass="9074">MSLTSVQAKLCAFALCSIFYVNSLQVAWILHQVLHKLFRSLIYIELIVVLTPTISWVRPPLSLISTSILTLGLLSFVEILS</sequence>
<feature type="transmembrane region" description="Helical" evidence="1">
    <location>
        <begin position="6"/>
        <end position="30"/>
    </location>
</feature>
<comment type="caution">
    <text evidence="2">The sequence shown here is derived from an EMBL/GenBank/DDBJ whole genome shotgun (WGS) entry which is preliminary data.</text>
</comment>
<keyword evidence="1" id="KW-1133">Transmembrane helix</keyword>